<proteinExistence type="predicted"/>
<dbReference type="Proteomes" id="UP001212997">
    <property type="component" value="Unassembled WGS sequence"/>
</dbReference>
<name>A0AAD5V9C5_9APHY</name>
<keyword evidence="3" id="KW-1185">Reference proteome</keyword>
<feature type="transmembrane region" description="Helical" evidence="1">
    <location>
        <begin position="77"/>
        <end position="102"/>
    </location>
</feature>
<keyword evidence="1" id="KW-0472">Membrane</keyword>
<keyword evidence="1" id="KW-1133">Transmembrane helix</keyword>
<sequence>MLIFPPATPSHSQYQVVALEGTWPILNHESPSQYLDPHTAKEYAGQTFIVFTVVGAIGWDFLVTLPDEIRVFGRRKFTLPIVAHYTSRICVFPYVILTAIYTSTPIGDCSAVRIMIGVFFLLTMGATSLLFYIRVRAIFEQSLVATIVFGFVWLSILVTALLAPFASRVEYIGPTKICRIIFEYPFGFPTWPILVMTGFDTLVFLAIAWKLIKGVGAYVPSRDGSSKWKCTVGLDIVVLLVAVTGPSFAASAEVIMSLIFSDVVLKNVLACRLFRQTLLDPPGTGNQGSHLEIQRQTSIHLQRDLFLTDELLKNRSIRVNGRVAEDVLRPPSAVYTREI</sequence>
<evidence type="ECO:0000313" key="3">
    <source>
        <dbReference type="Proteomes" id="UP001212997"/>
    </source>
</evidence>
<feature type="transmembrane region" description="Helical" evidence="1">
    <location>
        <begin position="43"/>
        <end position="65"/>
    </location>
</feature>
<dbReference type="EMBL" id="JANAWD010000039">
    <property type="protein sequence ID" value="KAJ3489769.1"/>
    <property type="molecule type" value="Genomic_DNA"/>
</dbReference>
<feature type="transmembrane region" description="Helical" evidence="1">
    <location>
        <begin position="232"/>
        <end position="260"/>
    </location>
</feature>
<protein>
    <submittedName>
        <fullName evidence="2">Uncharacterized protein</fullName>
    </submittedName>
</protein>
<organism evidence="2 3">
    <name type="scientific">Meripilus lineatus</name>
    <dbReference type="NCBI Taxonomy" id="2056292"/>
    <lineage>
        <taxon>Eukaryota</taxon>
        <taxon>Fungi</taxon>
        <taxon>Dikarya</taxon>
        <taxon>Basidiomycota</taxon>
        <taxon>Agaricomycotina</taxon>
        <taxon>Agaricomycetes</taxon>
        <taxon>Polyporales</taxon>
        <taxon>Meripilaceae</taxon>
        <taxon>Meripilus</taxon>
    </lineage>
</organism>
<keyword evidence="1" id="KW-0812">Transmembrane</keyword>
<feature type="transmembrane region" description="Helical" evidence="1">
    <location>
        <begin position="191"/>
        <end position="212"/>
    </location>
</feature>
<feature type="transmembrane region" description="Helical" evidence="1">
    <location>
        <begin position="145"/>
        <end position="166"/>
    </location>
</feature>
<evidence type="ECO:0000256" key="1">
    <source>
        <dbReference type="SAM" id="Phobius"/>
    </source>
</evidence>
<comment type="caution">
    <text evidence="2">The sequence shown here is derived from an EMBL/GenBank/DDBJ whole genome shotgun (WGS) entry which is preliminary data.</text>
</comment>
<gene>
    <name evidence="2" type="ORF">NLI96_g1904</name>
</gene>
<dbReference type="AlphaFoldDB" id="A0AAD5V9C5"/>
<evidence type="ECO:0000313" key="2">
    <source>
        <dbReference type="EMBL" id="KAJ3489769.1"/>
    </source>
</evidence>
<accession>A0AAD5V9C5</accession>
<reference evidence="2" key="1">
    <citation type="submission" date="2022-07" db="EMBL/GenBank/DDBJ databases">
        <title>Genome Sequence of Physisporinus lineatus.</title>
        <authorList>
            <person name="Buettner E."/>
        </authorList>
    </citation>
    <scope>NUCLEOTIDE SEQUENCE</scope>
    <source>
        <strain evidence="2">VT162</strain>
    </source>
</reference>
<feature type="transmembrane region" description="Helical" evidence="1">
    <location>
        <begin position="114"/>
        <end position="133"/>
    </location>
</feature>